<keyword evidence="3" id="KW-1185">Reference proteome</keyword>
<gene>
    <name evidence="2" type="ORF">DERYTH_LOCUS18893</name>
</gene>
<feature type="region of interest" description="Disordered" evidence="1">
    <location>
        <begin position="94"/>
        <end position="134"/>
    </location>
</feature>
<feature type="compositionally biased region" description="Basic residues" evidence="1">
    <location>
        <begin position="109"/>
        <end position="128"/>
    </location>
</feature>
<dbReference type="EMBL" id="CAJVPY010019868">
    <property type="protein sequence ID" value="CAG8773222.1"/>
    <property type="molecule type" value="Genomic_DNA"/>
</dbReference>
<feature type="non-terminal residue" evidence="2">
    <location>
        <position position="134"/>
    </location>
</feature>
<evidence type="ECO:0000313" key="2">
    <source>
        <dbReference type="EMBL" id="CAG8773222.1"/>
    </source>
</evidence>
<dbReference type="AlphaFoldDB" id="A0A9N9NZ04"/>
<organism evidence="2 3">
    <name type="scientific">Dentiscutata erythropus</name>
    <dbReference type="NCBI Taxonomy" id="1348616"/>
    <lineage>
        <taxon>Eukaryota</taxon>
        <taxon>Fungi</taxon>
        <taxon>Fungi incertae sedis</taxon>
        <taxon>Mucoromycota</taxon>
        <taxon>Glomeromycotina</taxon>
        <taxon>Glomeromycetes</taxon>
        <taxon>Diversisporales</taxon>
        <taxon>Gigasporaceae</taxon>
        <taxon>Dentiscutata</taxon>
    </lineage>
</organism>
<comment type="caution">
    <text evidence="2">The sequence shown here is derived from an EMBL/GenBank/DDBJ whole genome shotgun (WGS) entry which is preliminary data.</text>
</comment>
<evidence type="ECO:0000313" key="3">
    <source>
        <dbReference type="Proteomes" id="UP000789405"/>
    </source>
</evidence>
<name>A0A9N9NZ04_9GLOM</name>
<accession>A0A9N9NZ04</accession>
<proteinExistence type="predicted"/>
<dbReference type="Proteomes" id="UP000789405">
    <property type="component" value="Unassembled WGS sequence"/>
</dbReference>
<protein>
    <submittedName>
        <fullName evidence="2">25358_t:CDS:1</fullName>
    </submittedName>
</protein>
<reference evidence="2" key="1">
    <citation type="submission" date="2021-06" db="EMBL/GenBank/DDBJ databases">
        <authorList>
            <person name="Kallberg Y."/>
            <person name="Tangrot J."/>
            <person name="Rosling A."/>
        </authorList>
    </citation>
    <scope>NUCLEOTIDE SEQUENCE</scope>
    <source>
        <strain evidence="2">MA453B</strain>
    </source>
</reference>
<sequence>DGILLNLATDMKKDPLNIPELLMLTRIVITQGIEETTQRNVDVEELLATELRDLLSFNIDNQWYERCRGCQKKDREYTLEREELYELRKFQIEKRERTQSSEPEETTTTKKKNQVKKKSTGPRLRRRNNKESKL</sequence>
<evidence type="ECO:0000256" key="1">
    <source>
        <dbReference type="SAM" id="MobiDB-lite"/>
    </source>
</evidence>